<dbReference type="Proteomes" id="UP001162992">
    <property type="component" value="Chromosome 6"/>
</dbReference>
<proteinExistence type="predicted"/>
<dbReference type="EMBL" id="CM055097">
    <property type="protein sequence ID" value="KAJ7554179.1"/>
    <property type="molecule type" value="Genomic_DNA"/>
</dbReference>
<protein>
    <submittedName>
        <fullName evidence="1">Uncharacterized protein</fullName>
    </submittedName>
</protein>
<reference evidence="2" key="1">
    <citation type="journal article" date="2024" name="Proc. Natl. Acad. Sci. U.S.A.">
        <title>Extraordinary preservation of gene collinearity over three hundred million years revealed in homosporous lycophytes.</title>
        <authorList>
            <person name="Li C."/>
            <person name="Wickell D."/>
            <person name="Kuo L.Y."/>
            <person name="Chen X."/>
            <person name="Nie B."/>
            <person name="Liao X."/>
            <person name="Peng D."/>
            <person name="Ji J."/>
            <person name="Jenkins J."/>
            <person name="Williams M."/>
            <person name="Shu S."/>
            <person name="Plott C."/>
            <person name="Barry K."/>
            <person name="Rajasekar S."/>
            <person name="Grimwood J."/>
            <person name="Han X."/>
            <person name="Sun S."/>
            <person name="Hou Z."/>
            <person name="He W."/>
            <person name="Dai G."/>
            <person name="Sun C."/>
            <person name="Schmutz J."/>
            <person name="Leebens-Mack J.H."/>
            <person name="Li F.W."/>
            <person name="Wang L."/>
        </authorList>
    </citation>
    <scope>NUCLEOTIDE SEQUENCE [LARGE SCALE GENOMIC DNA]</scope>
    <source>
        <strain evidence="2">cv. PW_Plant_1</strain>
    </source>
</reference>
<name>A0ACC2DIV9_DIPCM</name>
<sequence>MGDTPKRSRYSNSLSPKRGRSRSPSSAYNSHGDDGPKNDANNPGNNLYVTGLSTRVTEQDLEEHLSREGKVVECRLVVDPRTRASRGFGFVEMETVEDADRCIKYLNRSTLEGRIISVEKARRKRARTPTPGEYLGVPVGSRGRSRGYGGGYRESRGDYRDSRSSRRSPQYSPYRSGRGGRNRSPHYSPSRSHQRDRSRSPYYSPHRR</sequence>
<evidence type="ECO:0000313" key="2">
    <source>
        <dbReference type="Proteomes" id="UP001162992"/>
    </source>
</evidence>
<accession>A0ACC2DIV9</accession>
<evidence type="ECO:0000313" key="1">
    <source>
        <dbReference type="EMBL" id="KAJ7554179.1"/>
    </source>
</evidence>
<comment type="caution">
    <text evidence="1">The sequence shown here is derived from an EMBL/GenBank/DDBJ whole genome shotgun (WGS) entry which is preliminary data.</text>
</comment>
<keyword evidence="2" id="KW-1185">Reference proteome</keyword>
<gene>
    <name evidence="1" type="ORF">O6H91_06G129400</name>
</gene>
<organism evidence="1 2">
    <name type="scientific">Diphasiastrum complanatum</name>
    <name type="common">Issler's clubmoss</name>
    <name type="synonym">Lycopodium complanatum</name>
    <dbReference type="NCBI Taxonomy" id="34168"/>
    <lineage>
        <taxon>Eukaryota</taxon>
        <taxon>Viridiplantae</taxon>
        <taxon>Streptophyta</taxon>
        <taxon>Embryophyta</taxon>
        <taxon>Tracheophyta</taxon>
        <taxon>Lycopodiopsida</taxon>
        <taxon>Lycopodiales</taxon>
        <taxon>Lycopodiaceae</taxon>
        <taxon>Lycopodioideae</taxon>
        <taxon>Diphasiastrum</taxon>
    </lineage>
</organism>